<keyword evidence="2 11" id="KW-0813">Transport</keyword>
<dbReference type="SUPFAM" id="SSF63380">
    <property type="entry name" value="Riboflavin synthase domain-like"/>
    <property type="match status" value="1"/>
</dbReference>
<keyword evidence="10 11" id="KW-0411">Iron-sulfur</keyword>
<evidence type="ECO:0000256" key="1">
    <source>
        <dbReference type="ARBA" id="ARBA00006422"/>
    </source>
</evidence>
<keyword evidence="5 11" id="KW-0479">Metal-binding</keyword>
<dbReference type="PROSITE" id="PS51384">
    <property type="entry name" value="FAD_FR"/>
    <property type="match status" value="1"/>
</dbReference>
<feature type="binding site" evidence="11">
    <location>
        <begin position="54"/>
        <end position="57"/>
    </location>
    <ligand>
        <name>FAD</name>
        <dbReference type="ChEBI" id="CHEBI:57692"/>
    </ligand>
</feature>
<evidence type="ECO:0000313" key="14">
    <source>
        <dbReference type="Proteomes" id="UP001060112"/>
    </source>
</evidence>
<protein>
    <recommendedName>
        <fullName evidence="11">Dihydroorotate dehydrogenase B (NAD(+)), electron transfer subunit</fullName>
    </recommendedName>
    <alternativeName>
        <fullName evidence="11">Dihydroorotate oxidase B, electron transfer subunit</fullName>
    </alternativeName>
</protein>
<evidence type="ECO:0000313" key="13">
    <source>
        <dbReference type="EMBL" id="UTY38830.1"/>
    </source>
</evidence>
<keyword evidence="3 11" id="KW-0285">Flavoprotein</keyword>
<name>A0ABY5I1L4_9FIRM</name>
<dbReference type="Pfam" id="PF00175">
    <property type="entry name" value="NAD_binding_1"/>
    <property type="match status" value="1"/>
</dbReference>
<dbReference type="InterPro" id="IPR050353">
    <property type="entry name" value="PyrK_electron_transfer"/>
</dbReference>
<comment type="caution">
    <text evidence="11">Lacks conserved residue(s) required for the propagation of feature annotation.</text>
</comment>
<sequence length="252" mass="27674">MRNFQGMMTIVSKKELVKDVYEMVLEGEATHFIQAPGQFINIKINDSLQPYLRRPMSICDYDENHITMIFKVVGEGTKILSQKNVGDTLDCLTGLGNGFVDLEAKKAVVIGGGLGVPPMYKLAKELKAKGIEVEAVLGFNSQSDVFYQKEFTEICPTYIATMDGSVGVKGTVLDALKYHQITFDKYYACGPEKMLDACVVAYPDNGYLSFEARMGCGFGACMGCSCKVKTKPYKRICVEGPVLMSSEVIVNG</sequence>
<feature type="binding site" evidence="11">
    <location>
        <begin position="76"/>
        <end position="77"/>
    </location>
    <ligand>
        <name>FAD</name>
        <dbReference type="ChEBI" id="CHEBI:57692"/>
    </ligand>
</feature>
<dbReference type="InterPro" id="IPR019480">
    <property type="entry name" value="Dihydroorotate_DH_Fe-S-bd"/>
</dbReference>
<evidence type="ECO:0000256" key="8">
    <source>
        <dbReference type="ARBA" id="ARBA00022982"/>
    </source>
</evidence>
<comment type="cofactor">
    <cofactor evidence="11">
        <name>[2Fe-2S] cluster</name>
        <dbReference type="ChEBI" id="CHEBI:190135"/>
    </cofactor>
    <text evidence="11">Binds 1 [2Fe-2S] cluster per subunit.</text>
</comment>
<gene>
    <name evidence="11" type="primary">pyrK</name>
    <name evidence="13" type="ORF">NMU03_14725</name>
</gene>
<feature type="domain" description="FAD-binding FR-type" evidence="12">
    <location>
        <begin position="3"/>
        <end position="101"/>
    </location>
</feature>
<keyword evidence="4 11" id="KW-0001">2Fe-2S</keyword>
<evidence type="ECO:0000256" key="4">
    <source>
        <dbReference type="ARBA" id="ARBA00022714"/>
    </source>
</evidence>
<keyword evidence="8 11" id="KW-0249">Electron transport</keyword>
<keyword evidence="9 11" id="KW-0408">Iron</keyword>
<dbReference type="PANTHER" id="PTHR43513">
    <property type="entry name" value="DIHYDROOROTATE DEHYDROGENASE B (NAD(+)), ELECTRON TRANSFER SUBUNIT"/>
    <property type="match status" value="1"/>
</dbReference>
<evidence type="ECO:0000256" key="9">
    <source>
        <dbReference type="ARBA" id="ARBA00023004"/>
    </source>
</evidence>
<dbReference type="InterPro" id="IPR037117">
    <property type="entry name" value="Dihydroorotate_DH_ele_sf"/>
</dbReference>
<dbReference type="RefSeq" id="WP_290139491.1">
    <property type="nucleotide sequence ID" value="NZ_CP101620.1"/>
</dbReference>
<dbReference type="PIRSF" id="PIRSF006816">
    <property type="entry name" value="Cyc3_hyd_g"/>
    <property type="match status" value="1"/>
</dbReference>
<dbReference type="EMBL" id="CP101620">
    <property type="protein sequence ID" value="UTY38830.1"/>
    <property type="molecule type" value="Genomic_DNA"/>
</dbReference>
<feature type="binding site" evidence="11">
    <location>
        <position position="216"/>
    </location>
    <ligand>
        <name>[2Fe-2S] cluster</name>
        <dbReference type="ChEBI" id="CHEBI:190135"/>
    </ligand>
</feature>
<dbReference type="InterPro" id="IPR001433">
    <property type="entry name" value="OxRdtase_FAD/NAD-bd"/>
</dbReference>
<dbReference type="Gene3D" id="2.10.240.10">
    <property type="entry name" value="Dihydroorotate dehydrogenase, electron transfer subunit"/>
    <property type="match status" value="1"/>
</dbReference>
<dbReference type="InterPro" id="IPR023455">
    <property type="entry name" value="Dihydroorotate_DHASE_ETsu"/>
</dbReference>
<evidence type="ECO:0000256" key="6">
    <source>
        <dbReference type="ARBA" id="ARBA00022827"/>
    </source>
</evidence>
<evidence type="ECO:0000256" key="7">
    <source>
        <dbReference type="ARBA" id="ARBA00022975"/>
    </source>
</evidence>
<feature type="binding site" evidence="11">
    <location>
        <position position="237"/>
    </location>
    <ligand>
        <name>[2Fe-2S] cluster</name>
        <dbReference type="ChEBI" id="CHEBI:190135"/>
    </ligand>
</feature>
<comment type="function">
    <text evidence="11">Responsible for channeling the electrons from the oxidation of dihydroorotate from the FMN redox center in the PyrD type B subunit to the ultimate electron acceptor NAD(+).</text>
</comment>
<dbReference type="InterPro" id="IPR012165">
    <property type="entry name" value="Cyt_c3_hydrogenase_gsu"/>
</dbReference>
<dbReference type="InterPro" id="IPR017938">
    <property type="entry name" value="Riboflavin_synthase-like_b-brl"/>
</dbReference>
<keyword evidence="7 11" id="KW-0665">Pyrimidine biosynthesis</keyword>
<evidence type="ECO:0000256" key="11">
    <source>
        <dbReference type="HAMAP-Rule" id="MF_01211"/>
    </source>
</evidence>
<comment type="similarity">
    <text evidence="1 11">Belongs to the PyrK family.</text>
</comment>
<feature type="binding site" evidence="11">
    <location>
        <position position="224"/>
    </location>
    <ligand>
        <name>[2Fe-2S] cluster</name>
        <dbReference type="ChEBI" id="CHEBI:190135"/>
    </ligand>
</feature>
<keyword evidence="6 11" id="KW-0274">FAD</keyword>
<dbReference type="CDD" id="cd06218">
    <property type="entry name" value="DHOD_e_trans"/>
    <property type="match status" value="1"/>
</dbReference>
<dbReference type="Pfam" id="PF10418">
    <property type="entry name" value="DHODB_Fe-S_bind"/>
    <property type="match status" value="1"/>
</dbReference>
<organism evidence="13 14">
    <name type="scientific">Allocoprobacillus halotolerans</name>
    <dbReference type="NCBI Taxonomy" id="2944914"/>
    <lineage>
        <taxon>Bacteria</taxon>
        <taxon>Bacillati</taxon>
        <taxon>Bacillota</taxon>
        <taxon>Erysipelotrichia</taxon>
        <taxon>Erysipelotrichales</taxon>
        <taxon>Erysipelotrichaceae</taxon>
        <taxon>Allocoprobacillus</taxon>
    </lineage>
</organism>
<dbReference type="SUPFAM" id="SSF52343">
    <property type="entry name" value="Ferredoxin reductase-like, C-terminal NADP-linked domain"/>
    <property type="match status" value="1"/>
</dbReference>
<evidence type="ECO:0000256" key="5">
    <source>
        <dbReference type="ARBA" id="ARBA00022723"/>
    </source>
</evidence>
<dbReference type="PANTHER" id="PTHR43513:SF3">
    <property type="entry name" value="DIHYDROOROTATE DEHYDROGENASE B (NAD(+)), ELECTRON TRANSFER SUBUNIT-RELATED"/>
    <property type="match status" value="1"/>
</dbReference>
<evidence type="ECO:0000256" key="3">
    <source>
        <dbReference type="ARBA" id="ARBA00022630"/>
    </source>
</evidence>
<dbReference type="Gene3D" id="2.40.30.10">
    <property type="entry name" value="Translation factors"/>
    <property type="match status" value="1"/>
</dbReference>
<proteinExistence type="inferred from homology"/>
<dbReference type="Gene3D" id="3.40.50.80">
    <property type="entry name" value="Nucleotide-binding domain of ferredoxin-NADP reductase (FNR) module"/>
    <property type="match status" value="1"/>
</dbReference>
<comment type="subunit">
    <text evidence="11">Heterotetramer of 2 PyrK and 2 PyrD type B subunits.</text>
</comment>
<evidence type="ECO:0000256" key="10">
    <source>
        <dbReference type="ARBA" id="ARBA00023014"/>
    </source>
</evidence>
<dbReference type="HAMAP" id="MF_01211">
    <property type="entry name" value="DHODB_Fe_S_bind"/>
    <property type="match status" value="1"/>
</dbReference>
<evidence type="ECO:0000259" key="12">
    <source>
        <dbReference type="PROSITE" id="PS51384"/>
    </source>
</evidence>
<dbReference type="InterPro" id="IPR039261">
    <property type="entry name" value="FNR_nucleotide-bd"/>
</dbReference>
<keyword evidence="14" id="KW-1185">Reference proteome</keyword>
<dbReference type="InterPro" id="IPR017927">
    <property type="entry name" value="FAD-bd_FR_type"/>
</dbReference>
<reference evidence="13" key="1">
    <citation type="submission" date="2022-07" db="EMBL/GenBank/DDBJ databases">
        <title>Faecal culturing of patients with breast cancer.</title>
        <authorList>
            <person name="Teng N.M.Y."/>
            <person name="Kiu R."/>
            <person name="Evans R."/>
            <person name="Baker D.J."/>
            <person name="Zenner C."/>
            <person name="Robinson S.D."/>
            <person name="Hall L.J."/>
        </authorList>
    </citation>
    <scope>NUCLEOTIDE SEQUENCE</scope>
    <source>
        <strain evidence="13">LH1062</strain>
    </source>
</reference>
<feature type="binding site" evidence="11">
    <location>
        <position position="221"/>
    </location>
    <ligand>
        <name>[2Fe-2S] cluster</name>
        <dbReference type="ChEBI" id="CHEBI:190135"/>
    </ligand>
</feature>
<dbReference type="Proteomes" id="UP001060112">
    <property type="component" value="Chromosome"/>
</dbReference>
<comment type="pathway">
    <text evidence="11">Pyrimidine metabolism; UMP biosynthesis via de novo pathway; orotate from (S)-dihydroorotate (NAD(+) route): step 1/1.</text>
</comment>
<evidence type="ECO:0000256" key="2">
    <source>
        <dbReference type="ARBA" id="ARBA00022448"/>
    </source>
</evidence>
<accession>A0ABY5I1L4</accession>
<comment type="cofactor">
    <cofactor evidence="11">
        <name>FAD</name>
        <dbReference type="ChEBI" id="CHEBI:57692"/>
    </cofactor>
    <text evidence="11">Binds 1 FAD per subunit.</text>
</comment>